<proteinExistence type="predicted"/>
<dbReference type="AlphaFoldDB" id="A0A0E9QY66"/>
<reference evidence="1" key="1">
    <citation type="submission" date="2014-11" db="EMBL/GenBank/DDBJ databases">
        <authorList>
            <person name="Amaro Gonzalez C."/>
        </authorList>
    </citation>
    <scope>NUCLEOTIDE SEQUENCE</scope>
</reference>
<reference evidence="1" key="2">
    <citation type="journal article" date="2015" name="Fish Shellfish Immunol.">
        <title>Early steps in the European eel (Anguilla anguilla)-Vibrio vulnificus interaction in the gills: Role of the RtxA13 toxin.</title>
        <authorList>
            <person name="Callol A."/>
            <person name="Pajuelo D."/>
            <person name="Ebbesson L."/>
            <person name="Teles M."/>
            <person name="MacKenzie S."/>
            <person name="Amaro C."/>
        </authorList>
    </citation>
    <scope>NUCLEOTIDE SEQUENCE</scope>
</reference>
<evidence type="ECO:0000313" key="1">
    <source>
        <dbReference type="EMBL" id="JAH21033.1"/>
    </source>
</evidence>
<organism evidence="1">
    <name type="scientific">Anguilla anguilla</name>
    <name type="common">European freshwater eel</name>
    <name type="synonym">Muraena anguilla</name>
    <dbReference type="NCBI Taxonomy" id="7936"/>
    <lineage>
        <taxon>Eukaryota</taxon>
        <taxon>Metazoa</taxon>
        <taxon>Chordata</taxon>
        <taxon>Craniata</taxon>
        <taxon>Vertebrata</taxon>
        <taxon>Euteleostomi</taxon>
        <taxon>Actinopterygii</taxon>
        <taxon>Neopterygii</taxon>
        <taxon>Teleostei</taxon>
        <taxon>Anguilliformes</taxon>
        <taxon>Anguillidae</taxon>
        <taxon>Anguilla</taxon>
    </lineage>
</organism>
<accession>A0A0E9QY66</accession>
<sequence length="74" mass="8121">MSGVWAKVVISTQIRIRNRLTLPLAATCGVISSMQFCLPLCRAHGTEALNKNNEPLGIVGHVYRFMGSSLTDQF</sequence>
<name>A0A0E9QY66_ANGAN</name>
<protein>
    <submittedName>
        <fullName evidence="1">Uncharacterized protein</fullName>
    </submittedName>
</protein>
<dbReference type="EMBL" id="GBXM01087544">
    <property type="protein sequence ID" value="JAH21033.1"/>
    <property type="molecule type" value="Transcribed_RNA"/>
</dbReference>